<feature type="coiled-coil region" evidence="1">
    <location>
        <begin position="381"/>
        <end position="415"/>
    </location>
</feature>
<feature type="signal peptide" evidence="2">
    <location>
        <begin position="1"/>
        <end position="23"/>
    </location>
</feature>
<evidence type="ECO:0000259" key="3">
    <source>
        <dbReference type="Pfam" id="PF19910"/>
    </source>
</evidence>
<evidence type="ECO:0000256" key="1">
    <source>
        <dbReference type="SAM" id="Coils"/>
    </source>
</evidence>
<feature type="coiled-coil region" evidence="1">
    <location>
        <begin position="584"/>
        <end position="618"/>
    </location>
</feature>
<protein>
    <recommendedName>
        <fullName evidence="3">DUF6383 domain-containing protein</fullName>
    </recommendedName>
</protein>
<gene>
    <name evidence="4" type="ORF">B5F96_00815</name>
</gene>
<dbReference type="Pfam" id="PF19910">
    <property type="entry name" value="DUF6383"/>
    <property type="match status" value="1"/>
</dbReference>
<organism evidence="4 5">
    <name type="scientific">Parabacteroides johnsonii</name>
    <dbReference type="NCBI Taxonomy" id="387661"/>
    <lineage>
        <taxon>Bacteria</taxon>
        <taxon>Pseudomonadati</taxon>
        <taxon>Bacteroidota</taxon>
        <taxon>Bacteroidia</taxon>
        <taxon>Bacteroidales</taxon>
        <taxon>Tannerellaceae</taxon>
        <taxon>Parabacteroides</taxon>
    </lineage>
</organism>
<evidence type="ECO:0000256" key="2">
    <source>
        <dbReference type="SAM" id="SignalP"/>
    </source>
</evidence>
<keyword evidence="2" id="KW-0732">Signal</keyword>
<feature type="coiled-coil region" evidence="1">
    <location>
        <begin position="283"/>
        <end position="317"/>
    </location>
</feature>
<feature type="chain" id="PRO_5040366910" description="DUF6383 domain-containing protein" evidence="2">
    <location>
        <begin position="24"/>
        <end position="1424"/>
    </location>
</feature>
<proteinExistence type="predicted"/>
<dbReference type="EMBL" id="NFIJ01000001">
    <property type="protein sequence ID" value="OUO07244.1"/>
    <property type="molecule type" value="Genomic_DNA"/>
</dbReference>
<sequence length="1424" mass="157253">MNKKFSTLVAGALLATTVGAVSAQDVANYSKSAAPSTLETVTKVTDGRVYQLSDGYKVLVMKKVSDGNGGYRFELGFVPYYEATVGESLWYVKQEKSNNENGIAFQFVNLAYNYPISFDPSKAQNFVASVQLESTNLGGDAVNWSWMRSAEGCDLQIARTPEAYFTSDSVMTMVPLSDGKIAAVKYATKDYAGKLDELRLKPYVAGPVWLNKHDLNSMLQTQEEDKAIFSFAKGATEPNLWDKTPYEAVDAVGKNTLSYGAVADAKAEYEKAEAIWREKDRELEAAIADLEYAKSEVKELSQQKRELRNQLNAKETETIDKSKMARFYADMIATSYESYKIYNESAIQASNITEEQKEALLSANFEFGKANEANRLAYQAYSDAQGNVADAETAKAEAEDTFAGSEEELRTAEYQLETSQTVIDAIKQNSNEKISDFADRTTVAFSKLLTAVRMEGRDFDEELLFQYASIYVDWLKNEGVNVDKKVLEASGLDVATGSYIKFLTDAKTDKATGVALAEQELKDALAALVEAEKLLSEAEEARDEADKNLTVAYNNVNNIQNGIDLNSELSKHYQELADAQLKAAQDYEAKYEVAFAELETLNDEYLALRDAYKALSLKLRDLKLYTFFAGQAVMKTDMEAAQAARFYQNLYAVYANLNAVKTPYWLSLKAGEDAKGNNLYLMVDTAYLENEVSGNQHLAFATKTHTEDFVNPYAPVAARDVNGRFNFRFLYWPTQDSMRIEADGFNQKNIDVLTQYWADRKDDEITLKASMIPGYEQNLVKIAVLGGGRREATIGNSENLKGTTIYTINDRIGLKLSPAEHAAVLEPGVYFLDVVNGADKQKNGARLMLDLDGWSLTKIAPVEWDVMKFEHMPAAKWIVDKNTTDFGGYPEIWNQEIGSTLNNGAYKVLAKDDNEAVIVINYYYRNEQLYLANDTLKLTKTESNRMGYYNEKTENVNFTLNYLNVNPGLSVTIGNSTVGNDTILRVSADDATKFDLEYVGWTYYNRIHEKDTIFQTEYRIRVNDPYKFANDQKYVQVSQVGGTEMLVVADKANASIFRLKEVNCVDGIHYYALLTDGKKAGVIDATGLIKVENLATESTTSAFALVADTTKLYRELTTEELGENGAIGFYRVNSTEKAYLYEGANSLLCVEGKGDNKAETFTVIPTGVENTLMPQYLIAKDVESVKGDTIWCNATGTHTHATLADSLACPHTVITADTTFGRFLVNMIDSVPAVDKYTWEKKYKRLAFLPGYIANDTLTLEGTTKVVGLSKVNQHDAAKFAFRLVSDESDNFLIESESYGKKTAFDGGIAPSANLGGWVKVQNGVPVIINDFEAATQSDLYNVDTNAGGATANDEITTSEITVIAGEGNVTIVNAAGKKVVVSNILGQIVATQVLTSDNAVIAAPQGVVVVAVEGEEAVKAIVK</sequence>
<evidence type="ECO:0000313" key="4">
    <source>
        <dbReference type="EMBL" id="OUO07244.1"/>
    </source>
</evidence>
<name>A0A9Q5SV79_9BACT</name>
<dbReference type="InterPro" id="IPR045963">
    <property type="entry name" value="DUF6383"/>
</dbReference>
<keyword evidence="1" id="KW-0175">Coiled coil</keyword>
<feature type="domain" description="DUF6383" evidence="3">
    <location>
        <begin position="1350"/>
        <end position="1423"/>
    </location>
</feature>
<accession>A0A9Q5SV79</accession>
<dbReference type="Proteomes" id="UP000195975">
    <property type="component" value="Unassembled WGS sequence"/>
</dbReference>
<feature type="coiled-coil region" evidence="1">
    <location>
        <begin position="514"/>
        <end position="555"/>
    </location>
</feature>
<dbReference type="RefSeq" id="WP_087375053.1">
    <property type="nucleotide sequence ID" value="NZ_CAJLBM010000010.1"/>
</dbReference>
<comment type="caution">
    <text evidence="4">The sequence shown here is derived from an EMBL/GenBank/DDBJ whole genome shotgun (WGS) entry which is preliminary data.</text>
</comment>
<evidence type="ECO:0000313" key="5">
    <source>
        <dbReference type="Proteomes" id="UP000195975"/>
    </source>
</evidence>
<reference evidence="5" key="1">
    <citation type="submission" date="2017-04" db="EMBL/GenBank/DDBJ databases">
        <title>Function of individual gut microbiota members based on whole genome sequencing of pure cultures obtained from chicken caecum.</title>
        <authorList>
            <person name="Medvecky M."/>
            <person name="Cejkova D."/>
            <person name="Polansky O."/>
            <person name="Karasova D."/>
            <person name="Kubasova T."/>
            <person name="Cizek A."/>
            <person name="Rychlik I."/>
        </authorList>
    </citation>
    <scope>NUCLEOTIDE SEQUENCE [LARGE SCALE GENOMIC DNA]</scope>
    <source>
        <strain evidence="5">An42</strain>
    </source>
</reference>